<evidence type="ECO:0000256" key="1">
    <source>
        <dbReference type="SAM" id="Coils"/>
    </source>
</evidence>
<gene>
    <name evidence="2" type="ORF">XAT740_LOCUS35740</name>
</gene>
<organism evidence="2 3">
    <name type="scientific">Adineta ricciae</name>
    <name type="common">Rotifer</name>
    <dbReference type="NCBI Taxonomy" id="249248"/>
    <lineage>
        <taxon>Eukaryota</taxon>
        <taxon>Metazoa</taxon>
        <taxon>Spiralia</taxon>
        <taxon>Gnathifera</taxon>
        <taxon>Rotifera</taxon>
        <taxon>Eurotatoria</taxon>
        <taxon>Bdelloidea</taxon>
        <taxon>Adinetida</taxon>
        <taxon>Adinetidae</taxon>
        <taxon>Adineta</taxon>
    </lineage>
</organism>
<reference evidence="2" key="1">
    <citation type="submission" date="2021-02" db="EMBL/GenBank/DDBJ databases">
        <authorList>
            <person name="Nowell W R."/>
        </authorList>
    </citation>
    <scope>NUCLEOTIDE SEQUENCE</scope>
</reference>
<comment type="caution">
    <text evidence="2">The sequence shown here is derived from an EMBL/GenBank/DDBJ whole genome shotgun (WGS) entry which is preliminary data.</text>
</comment>
<accession>A0A815MVV3</accession>
<dbReference type="EMBL" id="CAJNOR010003609">
    <property type="protein sequence ID" value="CAF1430377.1"/>
    <property type="molecule type" value="Genomic_DNA"/>
</dbReference>
<dbReference type="AlphaFoldDB" id="A0A815MVV3"/>
<protein>
    <recommendedName>
        <fullName evidence="4">B box-type domain-containing protein</fullName>
    </recommendedName>
</protein>
<evidence type="ECO:0000313" key="3">
    <source>
        <dbReference type="Proteomes" id="UP000663828"/>
    </source>
</evidence>
<name>A0A815MVV3_ADIRI</name>
<sequence length="234" mass="27312">MATSVTCKQPCIKCDKAGGIASCAGCQQWFCIKHFSEHRQELSMEMDHLSEEHDLIQQDLLESKNIEDRLLVNINDWEQKSIEKIQIAAEQARIDVKKYLDDKKQQMTVSLHQITKELQSGRQSDDYTEVELKKWLKQIKELQELLNKPSSIRMSDDHDSQSSIHLIRIALEKKRYREKYFHSGTWHAKYEDCSYLKCGFHLGIKASIGRQHWSCCYSFVKESTTCDQSEPHEA</sequence>
<dbReference type="Proteomes" id="UP000663828">
    <property type="component" value="Unassembled WGS sequence"/>
</dbReference>
<evidence type="ECO:0000313" key="2">
    <source>
        <dbReference type="EMBL" id="CAF1430377.1"/>
    </source>
</evidence>
<keyword evidence="3" id="KW-1185">Reference proteome</keyword>
<feature type="coiled-coil region" evidence="1">
    <location>
        <begin position="32"/>
        <end position="102"/>
    </location>
</feature>
<evidence type="ECO:0008006" key="4">
    <source>
        <dbReference type="Google" id="ProtNLM"/>
    </source>
</evidence>
<keyword evidence="1" id="KW-0175">Coiled coil</keyword>
<proteinExistence type="predicted"/>